<keyword evidence="1" id="KW-0812">Transmembrane</keyword>
<feature type="transmembrane region" description="Helical" evidence="1">
    <location>
        <begin position="39"/>
        <end position="60"/>
    </location>
</feature>
<keyword evidence="1" id="KW-0472">Membrane</keyword>
<sequence length="163" mass="17818">MQRRVVSEEEAFVTVITQRTHSTQTTHSISRHVPNPLHATLLGGTVPLFLGALFSDIAYFRTYEIQWSNFSSWLIAGGLVCCGLAILFALGNLFRAHHRTGRPLLYLLLLLAAWVLGFINALEHAKDAWASMPSGLVLSVIVTLLACAATWIGFTNLRAGGEA</sequence>
<dbReference type="AlphaFoldDB" id="A0A061JJ61"/>
<comment type="caution">
    <text evidence="3">The sequence shown here is derived from an EMBL/GenBank/DDBJ whole genome shotgun (WGS) entry which is preliminary data.</text>
</comment>
<feature type="transmembrane region" description="Helical" evidence="1">
    <location>
        <begin position="103"/>
        <end position="122"/>
    </location>
</feature>
<dbReference type="Proteomes" id="UP000026923">
    <property type="component" value="Unassembled WGS sequence"/>
</dbReference>
<protein>
    <submittedName>
        <fullName evidence="3">Membrane protein</fullName>
    </submittedName>
</protein>
<reference evidence="3 4" key="1">
    <citation type="journal article" date="2013" name="Genome Announc.">
        <title>Draft Genome of the Nitrogen-Fixing Bacterium Pseudomonas stutzeri Strain KOS6 Isolated from Industrial Hydrocarbon Sludge.</title>
        <authorList>
            <person name="Grigoryeva T.V."/>
            <person name="Laikov A.V."/>
            <person name="Naumova R.P."/>
            <person name="Manolov A.I."/>
            <person name="Larin A.K."/>
            <person name="Karpova I.Y."/>
            <person name="Semashko T.A."/>
            <person name="Alexeev D.G."/>
            <person name="Kostryukova E.S."/>
            <person name="Muller R."/>
            <person name="Govorun V.M."/>
        </authorList>
    </citation>
    <scope>NUCLEOTIDE SEQUENCE [LARGE SCALE GENOMIC DNA]</scope>
    <source>
        <strain evidence="3 4">KOS6</strain>
    </source>
</reference>
<proteinExistence type="predicted"/>
<dbReference type="eggNOG" id="COG4244">
    <property type="taxonomic scope" value="Bacteria"/>
</dbReference>
<organism evidence="3 4">
    <name type="scientific">Stutzerimonas stutzeri KOS6</name>
    <dbReference type="NCBI Taxonomy" id="1218352"/>
    <lineage>
        <taxon>Bacteria</taxon>
        <taxon>Pseudomonadati</taxon>
        <taxon>Pseudomonadota</taxon>
        <taxon>Gammaproteobacteria</taxon>
        <taxon>Pseudomonadales</taxon>
        <taxon>Pseudomonadaceae</taxon>
        <taxon>Stutzerimonas</taxon>
    </lineage>
</organism>
<dbReference type="InterPro" id="IPR016923">
    <property type="entry name" value="UCP029509"/>
</dbReference>
<name>A0A061JJ61_STUST</name>
<feature type="transmembrane region" description="Helical" evidence="1">
    <location>
        <begin position="72"/>
        <end position="91"/>
    </location>
</feature>
<gene>
    <name evidence="3" type="ORF">B597_022330</name>
</gene>
<evidence type="ECO:0000313" key="4">
    <source>
        <dbReference type="Proteomes" id="UP000026923"/>
    </source>
</evidence>
<dbReference type="PIRSF" id="PIRSF029509">
    <property type="entry name" value="UCP029509"/>
    <property type="match status" value="1"/>
</dbReference>
<accession>A0A061JJ61</accession>
<dbReference type="Pfam" id="PF09990">
    <property type="entry name" value="DUF2231"/>
    <property type="match status" value="1"/>
</dbReference>
<evidence type="ECO:0000259" key="2">
    <source>
        <dbReference type="Pfam" id="PF09990"/>
    </source>
</evidence>
<dbReference type="EMBL" id="AMCZ02000059">
    <property type="protein sequence ID" value="EWC39032.1"/>
    <property type="molecule type" value="Genomic_DNA"/>
</dbReference>
<evidence type="ECO:0000256" key="1">
    <source>
        <dbReference type="SAM" id="Phobius"/>
    </source>
</evidence>
<dbReference type="InterPro" id="IPR019251">
    <property type="entry name" value="DUF2231_TM"/>
</dbReference>
<keyword evidence="1" id="KW-1133">Transmembrane helix</keyword>
<dbReference type="HOGENOM" id="CLU_107155_4_0_6"/>
<evidence type="ECO:0000313" key="3">
    <source>
        <dbReference type="EMBL" id="EWC39032.1"/>
    </source>
</evidence>
<feature type="domain" description="DUF2231" evidence="2">
    <location>
        <begin position="35"/>
        <end position="153"/>
    </location>
</feature>
<feature type="transmembrane region" description="Helical" evidence="1">
    <location>
        <begin position="134"/>
        <end position="154"/>
    </location>
</feature>